<feature type="repeat" description="WD" evidence="3">
    <location>
        <begin position="346"/>
        <end position="387"/>
    </location>
</feature>
<dbReference type="CDD" id="cd00200">
    <property type="entry name" value="WD40"/>
    <property type="match status" value="1"/>
</dbReference>
<evidence type="ECO:0000256" key="2">
    <source>
        <dbReference type="ARBA" id="ARBA00022737"/>
    </source>
</evidence>
<dbReference type="InterPro" id="IPR001680">
    <property type="entry name" value="WD40_rpt"/>
</dbReference>
<dbReference type="PROSITE" id="PS50294">
    <property type="entry name" value="WD_REPEATS_REGION"/>
    <property type="match status" value="4"/>
</dbReference>
<proteinExistence type="predicted"/>
<feature type="repeat" description="WD" evidence="3">
    <location>
        <begin position="262"/>
        <end position="303"/>
    </location>
</feature>
<dbReference type="PROSITE" id="PS00678">
    <property type="entry name" value="WD_REPEATS_1"/>
    <property type="match status" value="1"/>
</dbReference>
<dbReference type="PANTHER" id="PTHR44129">
    <property type="entry name" value="WD REPEAT-CONTAINING PROTEIN POP1"/>
    <property type="match status" value="1"/>
</dbReference>
<evidence type="ECO:0000313" key="5">
    <source>
        <dbReference type="Proteomes" id="UP000663853"/>
    </source>
</evidence>
<keyword evidence="2" id="KW-0677">Repeat</keyword>
<dbReference type="PRINTS" id="PR00320">
    <property type="entry name" value="GPROTEINBRPT"/>
</dbReference>
<name>A0A8H3C223_9AGAM</name>
<evidence type="ECO:0000256" key="1">
    <source>
        <dbReference type="ARBA" id="ARBA00022574"/>
    </source>
</evidence>
<dbReference type="Proteomes" id="UP000663853">
    <property type="component" value="Unassembled WGS sequence"/>
</dbReference>
<organism evidence="4 5">
    <name type="scientific">Rhizoctonia solani</name>
    <dbReference type="NCBI Taxonomy" id="456999"/>
    <lineage>
        <taxon>Eukaryota</taxon>
        <taxon>Fungi</taxon>
        <taxon>Dikarya</taxon>
        <taxon>Basidiomycota</taxon>
        <taxon>Agaricomycotina</taxon>
        <taxon>Agaricomycetes</taxon>
        <taxon>Cantharellales</taxon>
        <taxon>Ceratobasidiaceae</taxon>
        <taxon>Rhizoctonia</taxon>
    </lineage>
</organism>
<feature type="repeat" description="WD" evidence="3">
    <location>
        <begin position="559"/>
        <end position="600"/>
    </location>
</feature>
<dbReference type="InterPro" id="IPR020472">
    <property type="entry name" value="WD40_PAC1"/>
</dbReference>
<evidence type="ECO:0000313" key="4">
    <source>
        <dbReference type="EMBL" id="CAE6471329.1"/>
    </source>
</evidence>
<protein>
    <recommendedName>
        <fullName evidence="6">Vegetative incompatibility protein HET-E-1</fullName>
    </recommendedName>
</protein>
<dbReference type="InterPro" id="IPR019775">
    <property type="entry name" value="WD40_repeat_CS"/>
</dbReference>
<accession>A0A8H3C223</accession>
<dbReference type="InterPro" id="IPR036322">
    <property type="entry name" value="WD40_repeat_dom_sf"/>
</dbReference>
<keyword evidence="1 3" id="KW-0853">WD repeat</keyword>
<dbReference type="InterPro" id="IPR015943">
    <property type="entry name" value="WD40/YVTN_repeat-like_dom_sf"/>
</dbReference>
<evidence type="ECO:0000256" key="3">
    <source>
        <dbReference type="PROSITE-ProRule" id="PRU00221"/>
    </source>
</evidence>
<dbReference type="Gene3D" id="2.130.10.10">
    <property type="entry name" value="YVTN repeat-like/Quinoprotein amine dehydrogenase"/>
    <property type="match status" value="3"/>
</dbReference>
<dbReference type="SMART" id="SM00320">
    <property type="entry name" value="WD40"/>
    <property type="match status" value="8"/>
</dbReference>
<dbReference type="PROSITE" id="PS50082">
    <property type="entry name" value="WD_REPEATS_2"/>
    <property type="match status" value="5"/>
</dbReference>
<feature type="repeat" description="WD" evidence="3">
    <location>
        <begin position="313"/>
        <end position="344"/>
    </location>
</feature>
<gene>
    <name evidence="4" type="ORF">RDB_LOCUS75113</name>
</gene>
<reference evidence="4" key="1">
    <citation type="submission" date="2021-01" db="EMBL/GenBank/DDBJ databases">
        <authorList>
            <person name="Kaushik A."/>
        </authorList>
    </citation>
    <scope>NUCLEOTIDE SEQUENCE</scope>
    <source>
        <strain evidence="4">AG6-10EEA</strain>
    </source>
</reference>
<dbReference type="SUPFAM" id="SSF50978">
    <property type="entry name" value="WD40 repeat-like"/>
    <property type="match status" value="2"/>
</dbReference>
<evidence type="ECO:0008006" key="6">
    <source>
        <dbReference type="Google" id="ProtNLM"/>
    </source>
</evidence>
<dbReference type="EMBL" id="CAJMXA010001852">
    <property type="protein sequence ID" value="CAE6471329.1"/>
    <property type="molecule type" value="Genomic_DNA"/>
</dbReference>
<dbReference type="AlphaFoldDB" id="A0A8H3C223"/>
<dbReference type="InterPro" id="IPR050349">
    <property type="entry name" value="WD_LIS1/nudF_dynein_reg"/>
</dbReference>
<dbReference type="Pfam" id="PF00400">
    <property type="entry name" value="WD40"/>
    <property type="match status" value="7"/>
</dbReference>
<sequence length="633" mass="68179">MNRSTSSCSITSDPGSFSTTLRSIYSSLIAERCFVVMETGLRFNICGLESSFVPDREVEDIEGRIKEKISPTLAYACRYWAKHLELAARCDRLTQRLEKFLSVRLLFWMEVLNLKQEMRAGVIGLMKAEQWTKLTSSASPELMKLVEDAHDFVSSYGMSPMSESTPHIYISALPFCPRSSRVYRCYSKRMTGLLDLKGSAMRCRESAALTVWNGGSDPVYATYSLDASRIAFGGYEGTACIRDAYGGGQLNAADGTPIASPFRGHTKPVRSLSFSPDGALIASGSGDPTVRIWRVDDGMDAMSSLEACSDTPVVFSPSGSHIAATSADYNVLLWNMRANPPSLTVFKGHAFRVMSIAFPPDGSRVVSGSWDSTIRVWNASDGTLMRELIGHVKPVTSVTVSPDGKRVISGSDDGTIRVWDINDGTVVVGPFVGHVGAVTSVACSPDGTRVLSAGSSDHRILIRGVRDHLTPSLQDSQMFEITSMMFSLTESHIYTTSPHGTTPWGPSDGSLTANLTLGRPHSTFSMPLSSDGASIAVFLEDHSVEVVSTEDGSRIAGPFYGHTNSVESAAFSADGVHLVTGSMDLTVRVSSLKDGSLTAGPFVGHTNTVHHVSISSDGSQMLSCSLHDKSIRL</sequence>
<comment type="caution">
    <text evidence="4">The sequence shown here is derived from an EMBL/GenBank/DDBJ whole genome shotgun (WGS) entry which is preliminary data.</text>
</comment>
<feature type="repeat" description="WD" evidence="3">
    <location>
        <begin position="388"/>
        <end position="429"/>
    </location>
</feature>